<sequence>MTDEDPPAPRVDVPDGWVATETTTERVFSVSKVTVTATTVVYEDERLREGGDDGGEAETKSFRRFVFASRLRLRPTTKPSKPLTKLVRSRAKAGFADRLRERGMDGVEERESRRFRVRDQDATLVGYDAECTVEGTRLAVDGWVAVWPRDDGDYVVAGGAYPTRVLDGGGVEGGNETLEPGRYRDDLFSIIREIN</sequence>
<dbReference type="InterPro" id="IPR045396">
    <property type="entry name" value="DUF6517"/>
</dbReference>
<keyword evidence="2" id="KW-1185">Reference proteome</keyword>
<dbReference type="RefSeq" id="WP_103425399.1">
    <property type="nucleotide sequence ID" value="NZ_CP026309.1"/>
</dbReference>
<dbReference type="Proteomes" id="UP000236584">
    <property type="component" value="Chromosome"/>
</dbReference>
<dbReference type="KEGG" id="srub:C2R22_08660"/>
<dbReference type="EMBL" id="CP026309">
    <property type="protein sequence ID" value="AUV81711.1"/>
    <property type="molecule type" value="Genomic_DNA"/>
</dbReference>
<organism evidence="1 2">
    <name type="scientific">Salinigranum rubrum</name>
    <dbReference type="NCBI Taxonomy" id="755307"/>
    <lineage>
        <taxon>Archaea</taxon>
        <taxon>Methanobacteriati</taxon>
        <taxon>Methanobacteriota</taxon>
        <taxon>Stenosarchaea group</taxon>
        <taxon>Halobacteria</taxon>
        <taxon>Halobacteriales</taxon>
        <taxon>Haloferacaceae</taxon>
        <taxon>Salinigranum</taxon>
    </lineage>
</organism>
<dbReference type="OrthoDB" id="300230at2157"/>
<dbReference type="AlphaFoldDB" id="A0A2I8VIH1"/>
<name>A0A2I8VIH1_9EURY</name>
<dbReference type="Pfam" id="PF20127">
    <property type="entry name" value="DUF6517"/>
    <property type="match status" value="1"/>
</dbReference>
<gene>
    <name evidence="1" type="ORF">C2R22_08660</name>
</gene>
<dbReference type="GeneID" id="35592156"/>
<evidence type="ECO:0000313" key="2">
    <source>
        <dbReference type="Proteomes" id="UP000236584"/>
    </source>
</evidence>
<evidence type="ECO:0000313" key="1">
    <source>
        <dbReference type="EMBL" id="AUV81711.1"/>
    </source>
</evidence>
<proteinExistence type="predicted"/>
<accession>A0A2I8VIH1</accession>
<protein>
    <submittedName>
        <fullName evidence="1">Uncharacterized protein</fullName>
    </submittedName>
</protein>
<reference evidence="1 2" key="1">
    <citation type="submission" date="2018-01" db="EMBL/GenBank/DDBJ databases">
        <title>Complete genome sequence of Salinigranum rubrum GX10T, an extremely halophilic archaeon isolated from a marine solar saltern.</title>
        <authorList>
            <person name="Han S."/>
        </authorList>
    </citation>
    <scope>NUCLEOTIDE SEQUENCE [LARGE SCALE GENOMIC DNA]</scope>
    <source>
        <strain evidence="1 2">GX10</strain>
    </source>
</reference>